<dbReference type="EMBL" id="JASSZA010000014">
    <property type="protein sequence ID" value="KAK2093952.1"/>
    <property type="molecule type" value="Genomic_DNA"/>
</dbReference>
<dbReference type="Proteomes" id="UP001266305">
    <property type="component" value="Unassembled WGS sequence"/>
</dbReference>
<feature type="region of interest" description="Disordered" evidence="1">
    <location>
        <begin position="1"/>
        <end position="52"/>
    </location>
</feature>
<evidence type="ECO:0000256" key="1">
    <source>
        <dbReference type="SAM" id="MobiDB-lite"/>
    </source>
</evidence>
<keyword evidence="3" id="KW-1185">Reference proteome</keyword>
<evidence type="ECO:0000313" key="2">
    <source>
        <dbReference type="EMBL" id="KAK2093952.1"/>
    </source>
</evidence>
<protein>
    <submittedName>
        <fullName evidence="2">Uncharacterized protein</fullName>
    </submittedName>
</protein>
<name>A0ABQ9UCE6_SAGOE</name>
<sequence>MGSPEQRATRDKFSAASGLARGHATDGSSDPAGRGLGFLAHQPVTPKNVGVTPSEVTWPLWRQMGRNASKAIRLQPCQELRGDERELVGLVGRGQESGNESEGPG</sequence>
<organism evidence="2 3">
    <name type="scientific">Saguinus oedipus</name>
    <name type="common">Cotton-top tamarin</name>
    <name type="synonym">Oedipomidas oedipus</name>
    <dbReference type="NCBI Taxonomy" id="9490"/>
    <lineage>
        <taxon>Eukaryota</taxon>
        <taxon>Metazoa</taxon>
        <taxon>Chordata</taxon>
        <taxon>Craniata</taxon>
        <taxon>Vertebrata</taxon>
        <taxon>Euteleostomi</taxon>
        <taxon>Mammalia</taxon>
        <taxon>Eutheria</taxon>
        <taxon>Euarchontoglires</taxon>
        <taxon>Primates</taxon>
        <taxon>Haplorrhini</taxon>
        <taxon>Platyrrhini</taxon>
        <taxon>Cebidae</taxon>
        <taxon>Callitrichinae</taxon>
        <taxon>Saguinus</taxon>
    </lineage>
</organism>
<gene>
    <name evidence="2" type="ORF">P7K49_027690</name>
</gene>
<accession>A0ABQ9UCE6</accession>
<evidence type="ECO:0000313" key="3">
    <source>
        <dbReference type="Proteomes" id="UP001266305"/>
    </source>
</evidence>
<proteinExistence type="predicted"/>
<reference evidence="2 3" key="1">
    <citation type="submission" date="2023-05" db="EMBL/GenBank/DDBJ databases">
        <title>B98-5 Cell Line De Novo Hybrid Assembly: An Optical Mapping Approach.</title>
        <authorList>
            <person name="Kananen K."/>
            <person name="Auerbach J.A."/>
            <person name="Kautto E."/>
            <person name="Blachly J.S."/>
        </authorList>
    </citation>
    <scope>NUCLEOTIDE SEQUENCE [LARGE SCALE GENOMIC DNA]</scope>
    <source>
        <strain evidence="2">B95-8</strain>
        <tissue evidence="2">Cell line</tissue>
    </source>
</reference>
<comment type="caution">
    <text evidence="2">The sequence shown here is derived from an EMBL/GenBank/DDBJ whole genome shotgun (WGS) entry which is preliminary data.</text>
</comment>